<keyword evidence="3" id="KW-1185">Reference proteome</keyword>
<feature type="transmembrane region" description="Helical" evidence="1">
    <location>
        <begin position="62"/>
        <end position="81"/>
    </location>
</feature>
<evidence type="ECO:0000313" key="2">
    <source>
        <dbReference type="EMBL" id="KAJ9585456.1"/>
    </source>
</evidence>
<keyword evidence="1" id="KW-1133">Transmembrane helix</keyword>
<keyword evidence="1" id="KW-0812">Transmembrane</keyword>
<dbReference type="AlphaFoldDB" id="A0AAD7ZRQ2"/>
<dbReference type="EMBL" id="JASPKZ010007270">
    <property type="protein sequence ID" value="KAJ9585456.1"/>
    <property type="molecule type" value="Genomic_DNA"/>
</dbReference>
<reference evidence="2" key="2">
    <citation type="submission" date="2023-05" db="EMBL/GenBank/DDBJ databases">
        <authorList>
            <person name="Fouks B."/>
        </authorList>
    </citation>
    <scope>NUCLEOTIDE SEQUENCE</scope>
    <source>
        <strain evidence="2">Stay&amp;Tobe</strain>
        <tissue evidence="2">Testes</tissue>
    </source>
</reference>
<evidence type="ECO:0000256" key="1">
    <source>
        <dbReference type="SAM" id="Phobius"/>
    </source>
</evidence>
<proteinExistence type="predicted"/>
<evidence type="ECO:0000313" key="3">
    <source>
        <dbReference type="Proteomes" id="UP001233999"/>
    </source>
</evidence>
<gene>
    <name evidence="2" type="ORF">L9F63_002764</name>
</gene>
<dbReference type="Proteomes" id="UP001233999">
    <property type="component" value="Unassembled WGS sequence"/>
</dbReference>
<feature type="transmembrane region" description="Helical" evidence="1">
    <location>
        <begin position="36"/>
        <end position="55"/>
    </location>
</feature>
<reference evidence="2" key="1">
    <citation type="journal article" date="2023" name="IScience">
        <title>Live-bearing cockroach genome reveals convergent evolutionary mechanisms linked to viviparity in insects and beyond.</title>
        <authorList>
            <person name="Fouks B."/>
            <person name="Harrison M.C."/>
            <person name="Mikhailova A.A."/>
            <person name="Marchal E."/>
            <person name="English S."/>
            <person name="Carruthers M."/>
            <person name="Jennings E.C."/>
            <person name="Chiamaka E.L."/>
            <person name="Frigard R.A."/>
            <person name="Pippel M."/>
            <person name="Attardo G.M."/>
            <person name="Benoit J.B."/>
            <person name="Bornberg-Bauer E."/>
            <person name="Tobe S.S."/>
        </authorList>
    </citation>
    <scope>NUCLEOTIDE SEQUENCE</scope>
    <source>
        <strain evidence="2">Stay&amp;Tobe</strain>
    </source>
</reference>
<accession>A0AAD7ZRQ2</accession>
<keyword evidence="1" id="KW-0472">Membrane</keyword>
<protein>
    <submittedName>
        <fullName evidence="2">Uncharacterized protein</fullName>
    </submittedName>
</protein>
<organism evidence="2 3">
    <name type="scientific">Diploptera punctata</name>
    <name type="common">Pacific beetle cockroach</name>
    <dbReference type="NCBI Taxonomy" id="6984"/>
    <lineage>
        <taxon>Eukaryota</taxon>
        <taxon>Metazoa</taxon>
        <taxon>Ecdysozoa</taxon>
        <taxon>Arthropoda</taxon>
        <taxon>Hexapoda</taxon>
        <taxon>Insecta</taxon>
        <taxon>Pterygota</taxon>
        <taxon>Neoptera</taxon>
        <taxon>Polyneoptera</taxon>
        <taxon>Dictyoptera</taxon>
        <taxon>Blattodea</taxon>
        <taxon>Blaberoidea</taxon>
        <taxon>Blaberidae</taxon>
        <taxon>Diplopterinae</taxon>
        <taxon>Diploptera</taxon>
    </lineage>
</organism>
<feature type="non-terminal residue" evidence="2">
    <location>
        <position position="1"/>
    </location>
</feature>
<comment type="caution">
    <text evidence="2">The sequence shown here is derived from an EMBL/GenBank/DDBJ whole genome shotgun (WGS) entry which is preliminary data.</text>
</comment>
<sequence>RGQRICSAIVLSNYRRLWLKMCFFAQDFGHCMGLTFGGQTLFCFILQIICVYSFLLNVKDEVGALIFSGMCSVLVGILIFLQCNSAHRATEQ</sequence>
<feature type="non-terminal residue" evidence="2">
    <location>
        <position position="92"/>
    </location>
</feature>
<name>A0AAD7ZRQ2_DIPPU</name>